<name>A0A835LKV9_9MAGN</name>
<accession>A0A835LKV9</accession>
<feature type="repeat" description="PPR" evidence="3">
    <location>
        <begin position="285"/>
        <end position="319"/>
    </location>
</feature>
<protein>
    <recommendedName>
        <fullName evidence="4">Regulator of MON1-CCZ1 complex N-terminal domain-containing protein</fullName>
    </recommendedName>
</protein>
<evidence type="ECO:0000256" key="3">
    <source>
        <dbReference type="PROSITE-ProRule" id="PRU00708"/>
    </source>
</evidence>
<dbReference type="EMBL" id="JADFTS010000007">
    <property type="protein sequence ID" value="KAF9599348.1"/>
    <property type="molecule type" value="Genomic_DNA"/>
</dbReference>
<dbReference type="AlphaFoldDB" id="A0A835LKV9"/>
<gene>
    <name evidence="5" type="ORF">IFM89_036805</name>
</gene>
<organism evidence="5 6">
    <name type="scientific">Coptis chinensis</name>
    <dbReference type="NCBI Taxonomy" id="261450"/>
    <lineage>
        <taxon>Eukaryota</taxon>
        <taxon>Viridiplantae</taxon>
        <taxon>Streptophyta</taxon>
        <taxon>Embryophyta</taxon>
        <taxon>Tracheophyta</taxon>
        <taxon>Spermatophyta</taxon>
        <taxon>Magnoliopsida</taxon>
        <taxon>Ranunculales</taxon>
        <taxon>Ranunculaceae</taxon>
        <taxon>Coptidoideae</taxon>
        <taxon>Coptis</taxon>
    </lineage>
</organism>
<dbReference type="PANTHER" id="PTHR47941">
    <property type="entry name" value="PENTATRICOPEPTIDE REPEAT-CONTAINING PROTEIN 3, MITOCHONDRIAL"/>
    <property type="match status" value="1"/>
</dbReference>
<evidence type="ECO:0000256" key="1">
    <source>
        <dbReference type="ARBA" id="ARBA00007626"/>
    </source>
</evidence>
<feature type="repeat" description="PPR" evidence="3">
    <location>
        <begin position="632"/>
        <end position="666"/>
    </location>
</feature>
<dbReference type="PROSITE" id="PS51375">
    <property type="entry name" value="PPR"/>
    <property type="match status" value="10"/>
</dbReference>
<evidence type="ECO:0000259" key="4">
    <source>
        <dbReference type="Pfam" id="PF21029"/>
    </source>
</evidence>
<dbReference type="Pfam" id="PF21029">
    <property type="entry name" value="RMC1_N"/>
    <property type="match status" value="1"/>
</dbReference>
<dbReference type="Pfam" id="PF13041">
    <property type="entry name" value="PPR_2"/>
    <property type="match status" value="5"/>
</dbReference>
<dbReference type="NCBIfam" id="TIGR00756">
    <property type="entry name" value="PPR"/>
    <property type="match status" value="11"/>
</dbReference>
<feature type="repeat" description="PPR" evidence="3">
    <location>
        <begin position="387"/>
        <end position="421"/>
    </location>
</feature>
<evidence type="ECO:0000313" key="5">
    <source>
        <dbReference type="EMBL" id="KAF9599348.1"/>
    </source>
</evidence>
<feature type="repeat" description="PPR" evidence="3">
    <location>
        <begin position="457"/>
        <end position="491"/>
    </location>
</feature>
<feature type="repeat" description="PPR" evidence="3">
    <location>
        <begin position="320"/>
        <end position="354"/>
    </location>
</feature>
<dbReference type="Gene3D" id="1.25.40.10">
    <property type="entry name" value="Tetratricopeptide repeat domain"/>
    <property type="match status" value="5"/>
</dbReference>
<dbReference type="InterPro" id="IPR002885">
    <property type="entry name" value="PPR_rpt"/>
</dbReference>
<keyword evidence="2" id="KW-0677">Repeat</keyword>
<dbReference type="OrthoDB" id="185373at2759"/>
<evidence type="ECO:0000313" key="6">
    <source>
        <dbReference type="Proteomes" id="UP000631114"/>
    </source>
</evidence>
<dbReference type="InterPro" id="IPR049040">
    <property type="entry name" value="RMC1_N"/>
</dbReference>
<keyword evidence="6" id="KW-1185">Reference proteome</keyword>
<feature type="repeat" description="PPR" evidence="3">
    <location>
        <begin position="422"/>
        <end position="456"/>
    </location>
</feature>
<dbReference type="Pfam" id="PF01535">
    <property type="entry name" value="PPR"/>
    <property type="match status" value="2"/>
</dbReference>
<feature type="repeat" description="PPR" evidence="3">
    <location>
        <begin position="562"/>
        <end position="596"/>
    </location>
</feature>
<sequence length="869" mass="98692">MRASYISIINGYVKRLKLVLQNSATLQHLSCRNFVLPCYSYSDNDLFIIPNESETFFPEKHDFVLTTKSVECDVSGNKERGFFEQKRFVNSRIQKQSLKRVKSILVKRGWNLDLPKGQMIELEDMNVNQILNDIFYETSNAALAFRFFTWCEQCNGSKNGIRSVCTMIHIFLVSGNMNHKVMRLVNDLVAKKDGTEEFDHLIFNVLEETHKDIRGLETVYSMLVSKYVGQNLLSMALDLVCRMMMLNIFPASGVCNSLIRKLLESKEMEVAWGILDEMHIRGMVNTSIISLFIHELCAEGRLASACKLLVEMQNYGIKPDVVAYTIVIHAICKMGLLKEATSMLFKMTRTGFLPDSVTVASVVNGYCVRRRLNEAVTVLKVFGFAANVFVYNSFISKLCWDGDMVQAHELFHEMSELGIHPDSCSYTTIIKGYCGVGNLNKALMLVGQMLKNGFKLAVVTYTVLIDSYCKTGDLKSADYLFRMIEREGLRPDVVTYNSLMDGYSKKGYLHKAFELVDTMRLADVSPNVASYNIIVHGLVKRGFEMEARAILDELVRRGFSPDVLTFTSIIDGLSKARRFEEAFLVWSHMSEHGMRPDVVTCSALLHGYCLSHRMDEANALFCKMLDAGLEPDLVLYNTLVNGFCNQGNLQCACHLVNMMAERGIIPNNVTYKALVRGFEKKCLEARLRVIFFNLLGITILWNKVFVWKTAPISLQDAPNVDLIDEGTVLSIRYSLDGKVIGIQRSNQEIQFWNRETGQDFTQRCRSDSESILGFFWTDCATCDVIFVKTSGLDLFTYESELKALRFVETKKLNVSWYVYTHESRMALLASGMQCKTLSGFQCQWLAKFPAAVFFLFPKISGRQFPGYSK</sequence>
<feature type="repeat" description="PPR" evidence="3">
    <location>
        <begin position="527"/>
        <end position="561"/>
    </location>
</feature>
<reference evidence="5 6" key="1">
    <citation type="submission" date="2020-10" db="EMBL/GenBank/DDBJ databases">
        <title>The Coptis chinensis genome and diversification of protoberbering-type alkaloids.</title>
        <authorList>
            <person name="Wang B."/>
            <person name="Shu S."/>
            <person name="Song C."/>
            <person name="Liu Y."/>
        </authorList>
    </citation>
    <scope>NUCLEOTIDE SEQUENCE [LARGE SCALE GENOMIC DNA]</scope>
    <source>
        <strain evidence="5">HL-2020</strain>
        <tissue evidence="5">Leaf</tissue>
    </source>
</reference>
<feature type="domain" description="Regulator of MON1-CCZ1 complex N-terminal" evidence="4">
    <location>
        <begin position="698"/>
        <end position="803"/>
    </location>
</feature>
<comment type="caution">
    <text evidence="5">The sequence shown here is derived from an EMBL/GenBank/DDBJ whole genome shotgun (WGS) entry which is preliminary data.</text>
</comment>
<proteinExistence type="inferred from homology"/>
<dbReference type="Proteomes" id="UP000631114">
    <property type="component" value="Unassembled WGS sequence"/>
</dbReference>
<feature type="repeat" description="PPR" evidence="3">
    <location>
        <begin position="492"/>
        <end position="526"/>
    </location>
</feature>
<evidence type="ECO:0000256" key="2">
    <source>
        <dbReference type="ARBA" id="ARBA00022737"/>
    </source>
</evidence>
<dbReference type="InterPro" id="IPR011990">
    <property type="entry name" value="TPR-like_helical_dom_sf"/>
</dbReference>
<feature type="repeat" description="PPR" evidence="3">
    <location>
        <begin position="597"/>
        <end position="631"/>
    </location>
</feature>
<comment type="similarity">
    <text evidence="1">Belongs to the PPR family. P subfamily.</text>
</comment>